<proteinExistence type="predicted"/>
<accession>A0A3A8KSV9</accession>
<dbReference type="OrthoDB" id="1680496at2"/>
<dbReference type="EMBL" id="RAWE01000022">
    <property type="protein sequence ID" value="RKH05074.1"/>
    <property type="molecule type" value="Genomic_DNA"/>
</dbReference>
<gene>
    <name evidence="1" type="ORF">D7X32_09160</name>
</gene>
<organism evidence="1 2">
    <name type="scientific">Corallococcus carmarthensis</name>
    <dbReference type="NCBI Taxonomy" id="2316728"/>
    <lineage>
        <taxon>Bacteria</taxon>
        <taxon>Pseudomonadati</taxon>
        <taxon>Myxococcota</taxon>
        <taxon>Myxococcia</taxon>
        <taxon>Myxococcales</taxon>
        <taxon>Cystobacterineae</taxon>
        <taxon>Myxococcaceae</taxon>
        <taxon>Corallococcus</taxon>
    </lineage>
</organism>
<evidence type="ECO:0008006" key="3">
    <source>
        <dbReference type="Google" id="ProtNLM"/>
    </source>
</evidence>
<reference evidence="2" key="1">
    <citation type="submission" date="2018-09" db="EMBL/GenBank/DDBJ databases">
        <authorList>
            <person name="Livingstone P.G."/>
            <person name="Whitworth D.E."/>
        </authorList>
    </citation>
    <scope>NUCLEOTIDE SEQUENCE [LARGE SCALE GENOMIC DNA]</scope>
    <source>
        <strain evidence="2">CA043D</strain>
    </source>
</reference>
<comment type="caution">
    <text evidence="1">The sequence shown here is derived from an EMBL/GenBank/DDBJ whole genome shotgun (WGS) entry which is preliminary data.</text>
</comment>
<protein>
    <recommendedName>
        <fullName evidence="3">Phage tail protein</fullName>
    </recommendedName>
</protein>
<evidence type="ECO:0000313" key="2">
    <source>
        <dbReference type="Proteomes" id="UP000268313"/>
    </source>
</evidence>
<dbReference type="RefSeq" id="WP_120602128.1">
    <property type="nucleotide sequence ID" value="NZ_RAWE01000022.1"/>
</dbReference>
<sequence length="382" mass="40113">MPSASGQRTALRFTSEASFGVAASTTYKALRFTSTGLNLSKANYQSNEIRADRHLSDLRHGMVSVGGDIGVELSLGTFDDLLEAALSGTWATATTGSVSLAADAATGTLVRTAGSFLAEGFLPGDQVLVSGFAEAGNNGRARVEAVTALALTVDRELEDDVAAAGRTVALVGRRLKSGTVLKTFSFERAFTDINQYALYRGCAVDSLKLSIKPEEIITGTFALLGKDMQMATASHAATVTPPGTNSPFDAFTGSLREGGQLVANVTSLDLDITNGRSTKGVIGQRSATEIHEGGFGVSGTLSAYFMGQELLAKFLDESESSLEVVLQDVNGTDFHTLRIPRLKYTGGELDNPKEGPVQVSMPFTALLDSTSGASILYQRSNA</sequence>
<name>A0A3A8KSV9_9BACT</name>
<dbReference type="Proteomes" id="UP000268313">
    <property type="component" value="Unassembled WGS sequence"/>
</dbReference>
<keyword evidence="2" id="KW-1185">Reference proteome</keyword>
<evidence type="ECO:0000313" key="1">
    <source>
        <dbReference type="EMBL" id="RKH05074.1"/>
    </source>
</evidence>
<dbReference type="InterPro" id="IPR044000">
    <property type="entry name" value="Phage_tube_2"/>
</dbReference>
<dbReference type="AlphaFoldDB" id="A0A3A8KSV9"/>
<dbReference type="Pfam" id="PF18906">
    <property type="entry name" value="Phage_tube_2"/>
    <property type="match status" value="1"/>
</dbReference>